<dbReference type="InterPro" id="IPR024078">
    <property type="entry name" value="LmbE-like_dom_sf"/>
</dbReference>
<dbReference type="EMBL" id="JBELOE010000287">
    <property type="protein sequence ID" value="MER2494269.1"/>
    <property type="molecule type" value="Genomic_DNA"/>
</dbReference>
<dbReference type="PANTHER" id="PTHR12993:SF11">
    <property type="entry name" value="N-ACETYLGLUCOSAMINYL-PHOSPHATIDYLINOSITOL DE-N-ACETYLASE"/>
    <property type="match status" value="1"/>
</dbReference>
<evidence type="ECO:0000313" key="2">
    <source>
        <dbReference type="EMBL" id="MER2494269.1"/>
    </source>
</evidence>
<comment type="caution">
    <text evidence="2">The sequence shown here is derived from an EMBL/GenBank/DDBJ whole genome shotgun (WGS) entry which is preliminary data.</text>
</comment>
<protein>
    <submittedName>
        <fullName evidence="2">PIG-L deacetylase family protein</fullName>
    </submittedName>
</protein>
<name>A0ABV1RMV8_9ALTE</name>
<feature type="chain" id="PRO_5045650094" evidence="1">
    <location>
        <begin position="21"/>
        <end position="268"/>
    </location>
</feature>
<dbReference type="Gene3D" id="3.40.50.10320">
    <property type="entry name" value="LmbE-like"/>
    <property type="match status" value="1"/>
</dbReference>
<dbReference type="Proteomes" id="UP001467690">
    <property type="component" value="Unassembled WGS sequence"/>
</dbReference>
<dbReference type="RefSeq" id="WP_350403270.1">
    <property type="nucleotide sequence ID" value="NZ_JBELOE010000287.1"/>
</dbReference>
<dbReference type="InterPro" id="IPR003737">
    <property type="entry name" value="GlcNAc_PI_deacetylase-related"/>
</dbReference>
<evidence type="ECO:0000313" key="3">
    <source>
        <dbReference type="Proteomes" id="UP001467690"/>
    </source>
</evidence>
<keyword evidence="1" id="KW-0732">Signal</keyword>
<gene>
    <name evidence="2" type="ORF">ABS311_20545</name>
</gene>
<feature type="signal peptide" evidence="1">
    <location>
        <begin position="1"/>
        <end position="20"/>
    </location>
</feature>
<organism evidence="2 3">
    <name type="scientific">Catenovulum sediminis</name>
    <dbReference type="NCBI Taxonomy" id="1740262"/>
    <lineage>
        <taxon>Bacteria</taxon>
        <taxon>Pseudomonadati</taxon>
        <taxon>Pseudomonadota</taxon>
        <taxon>Gammaproteobacteria</taxon>
        <taxon>Alteromonadales</taxon>
        <taxon>Alteromonadaceae</taxon>
        <taxon>Catenovulum</taxon>
    </lineage>
</organism>
<accession>A0ABV1RMV8</accession>
<dbReference type="Pfam" id="PF02585">
    <property type="entry name" value="PIG-L"/>
    <property type="match status" value="1"/>
</dbReference>
<dbReference type="PANTHER" id="PTHR12993">
    <property type="entry name" value="N-ACETYLGLUCOSAMINYL-PHOSPHATIDYLINOSITOL DE-N-ACETYLASE-RELATED"/>
    <property type="match status" value="1"/>
</dbReference>
<proteinExistence type="predicted"/>
<reference evidence="2 3" key="1">
    <citation type="submission" date="2024-06" db="EMBL/GenBank/DDBJ databases">
        <authorList>
            <person name="Chen R.Y."/>
        </authorList>
    </citation>
    <scope>NUCLEOTIDE SEQUENCE [LARGE SCALE GENOMIC DNA]</scope>
    <source>
        <strain evidence="2 3">D2</strain>
    </source>
</reference>
<dbReference type="SUPFAM" id="SSF102588">
    <property type="entry name" value="LmbE-like"/>
    <property type="match status" value="1"/>
</dbReference>
<evidence type="ECO:0000256" key="1">
    <source>
        <dbReference type="SAM" id="SignalP"/>
    </source>
</evidence>
<keyword evidence="3" id="KW-1185">Reference proteome</keyword>
<sequence>MRNLIIFAASLLCVVTYCRANDSIADSIDTVQLVKPQHTAVIILAHPDDENWISGSLALWSEQGSKLQVIYASSGGAGKDRSGQNLRGIQLATQREKESINGLKVLGVSLPPIFLRFDDRKLETFQQKMTNRILAVCHQLKPQHLISFDSKGITGHKDHQFVHQLTNQLWRDKPSCGVAAGVILSNFVVSKSRASIAAQISANTQYKKIIRYYLSDDQISLSVDTSQQAAKRIAAFNVYKTQFSPELQSLWARFVQYSAAEDFIIIDY</sequence>